<dbReference type="GO" id="GO:0004534">
    <property type="term" value="F:5'-3' RNA exonuclease activity"/>
    <property type="evidence" value="ECO:0007669"/>
    <property type="project" value="TreeGrafter"/>
</dbReference>
<dbReference type="SUPFAM" id="SSF56281">
    <property type="entry name" value="Metallo-hydrolase/oxidoreductase"/>
    <property type="match status" value="1"/>
</dbReference>
<dbReference type="GO" id="GO:0004521">
    <property type="term" value="F:RNA endonuclease activity"/>
    <property type="evidence" value="ECO:0007669"/>
    <property type="project" value="TreeGrafter"/>
</dbReference>
<protein>
    <submittedName>
        <fullName evidence="3">(diamondback moth) hypothetical protein</fullName>
    </submittedName>
</protein>
<reference evidence="3" key="1">
    <citation type="submission" date="2020-11" db="EMBL/GenBank/DDBJ databases">
        <authorList>
            <person name="Whiteford S."/>
        </authorList>
    </citation>
    <scope>NUCLEOTIDE SEQUENCE</scope>
</reference>
<keyword evidence="4" id="KW-1185">Reference proteome</keyword>
<evidence type="ECO:0000313" key="3">
    <source>
        <dbReference type="EMBL" id="CAG9127615.1"/>
    </source>
</evidence>
<dbReference type="GO" id="GO:0005847">
    <property type="term" value="C:mRNA cleavage and polyadenylation specificity factor complex"/>
    <property type="evidence" value="ECO:0007669"/>
    <property type="project" value="TreeGrafter"/>
</dbReference>
<feature type="domain" description="Beta-Casp" evidence="2">
    <location>
        <begin position="1"/>
        <end position="58"/>
    </location>
</feature>
<dbReference type="InterPro" id="IPR022712">
    <property type="entry name" value="Beta_Casp"/>
</dbReference>
<organism evidence="3 4">
    <name type="scientific">Plutella xylostella</name>
    <name type="common">Diamondback moth</name>
    <name type="synonym">Plutella maculipennis</name>
    <dbReference type="NCBI Taxonomy" id="51655"/>
    <lineage>
        <taxon>Eukaryota</taxon>
        <taxon>Metazoa</taxon>
        <taxon>Ecdysozoa</taxon>
        <taxon>Arthropoda</taxon>
        <taxon>Hexapoda</taxon>
        <taxon>Insecta</taxon>
        <taxon>Pterygota</taxon>
        <taxon>Neoptera</taxon>
        <taxon>Endopterygota</taxon>
        <taxon>Lepidoptera</taxon>
        <taxon>Glossata</taxon>
        <taxon>Ditrysia</taxon>
        <taxon>Yponomeutoidea</taxon>
        <taxon>Plutellidae</taxon>
        <taxon>Plutella</taxon>
    </lineage>
</organism>
<dbReference type="Gene3D" id="3.40.50.10890">
    <property type="match status" value="1"/>
</dbReference>
<evidence type="ECO:0000256" key="1">
    <source>
        <dbReference type="ARBA" id="ARBA00022801"/>
    </source>
</evidence>
<dbReference type="PANTHER" id="PTHR11203:SF11">
    <property type="entry name" value="CLEAVAGE AND POLYADENYLATION SPECIFICITY FACTOR SUBUNIT 3"/>
    <property type="match status" value="1"/>
</dbReference>
<dbReference type="Proteomes" id="UP000653454">
    <property type="component" value="Unassembled WGS sequence"/>
</dbReference>
<dbReference type="GO" id="GO:0006398">
    <property type="term" value="P:mRNA 3'-end processing by stem-loop binding and cleavage"/>
    <property type="evidence" value="ECO:0007669"/>
    <property type="project" value="TreeGrafter"/>
</dbReference>
<dbReference type="InterPro" id="IPR036866">
    <property type="entry name" value="RibonucZ/Hydroxyglut_hydro"/>
</dbReference>
<dbReference type="AlphaFoldDB" id="A0A8S4FLA6"/>
<evidence type="ECO:0000259" key="2">
    <source>
        <dbReference type="Pfam" id="PF10996"/>
    </source>
</evidence>
<dbReference type="EMBL" id="CAJHNJ030000034">
    <property type="protein sequence ID" value="CAG9127615.1"/>
    <property type="molecule type" value="Genomic_DNA"/>
</dbReference>
<dbReference type="InterPro" id="IPR050698">
    <property type="entry name" value="MBL"/>
</dbReference>
<dbReference type="Pfam" id="PF10996">
    <property type="entry name" value="Beta-Casp"/>
    <property type="match status" value="1"/>
</dbReference>
<dbReference type="GO" id="GO:0003723">
    <property type="term" value="F:RNA binding"/>
    <property type="evidence" value="ECO:0007669"/>
    <property type="project" value="TreeGrafter"/>
</dbReference>
<evidence type="ECO:0000313" key="4">
    <source>
        <dbReference type="Proteomes" id="UP000653454"/>
    </source>
</evidence>
<accession>A0A8S4FLA6</accession>
<sequence>MLYEYWSLHPELQDIPIYYASSLAKKCMAVYQTYVNAMNEKIRRQIALNNPFIFKHISNLKVSVCEV</sequence>
<proteinExistence type="predicted"/>
<comment type="caution">
    <text evidence="3">The sequence shown here is derived from an EMBL/GenBank/DDBJ whole genome shotgun (WGS) entry which is preliminary data.</text>
</comment>
<gene>
    <name evidence="3" type="ORF">PLXY2_LOCUS8963</name>
</gene>
<name>A0A8S4FLA6_PLUXY</name>
<keyword evidence="1" id="KW-0378">Hydrolase</keyword>
<dbReference type="PANTHER" id="PTHR11203">
    <property type="entry name" value="CLEAVAGE AND POLYADENYLATION SPECIFICITY FACTOR FAMILY MEMBER"/>
    <property type="match status" value="1"/>
</dbReference>